<evidence type="ECO:0000256" key="4">
    <source>
        <dbReference type="ARBA" id="ARBA00022617"/>
    </source>
</evidence>
<dbReference type="Pfam" id="PF03188">
    <property type="entry name" value="Cytochrom_B561"/>
    <property type="match status" value="1"/>
</dbReference>
<dbReference type="GO" id="GO:0046872">
    <property type="term" value="F:metal ion binding"/>
    <property type="evidence" value="ECO:0007669"/>
    <property type="project" value="UniProtKB-KW"/>
</dbReference>
<comment type="cofactor">
    <cofactor evidence="1">
        <name>heme b</name>
        <dbReference type="ChEBI" id="CHEBI:60344"/>
    </cofactor>
</comment>
<evidence type="ECO:0000256" key="7">
    <source>
        <dbReference type="ARBA" id="ARBA00022982"/>
    </source>
</evidence>
<evidence type="ECO:0000256" key="5">
    <source>
        <dbReference type="ARBA" id="ARBA00022692"/>
    </source>
</evidence>
<evidence type="ECO:0000256" key="1">
    <source>
        <dbReference type="ARBA" id="ARBA00001970"/>
    </source>
</evidence>
<evidence type="ECO:0000256" key="6">
    <source>
        <dbReference type="ARBA" id="ARBA00022723"/>
    </source>
</evidence>
<feature type="transmembrane region" description="Helical" evidence="12">
    <location>
        <begin position="211"/>
        <end position="231"/>
    </location>
</feature>
<evidence type="ECO:0000256" key="3">
    <source>
        <dbReference type="ARBA" id="ARBA00022448"/>
    </source>
</evidence>
<keyword evidence="6" id="KW-0479">Metal-binding</keyword>
<gene>
    <name evidence="14" type="ORF">HDU87_002143</name>
</gene>
<keyword evidence="5 12" id="KW-0812">Transmembrane</keyword>
<evidence type="ECO:0000256" key="8">
    <source>
        <dbReference type="ARBA" id="ARBA00022989"/>
    </source>
</evidence>
<keyword evidence="7" id="KW-0249">Electron transport</keyword>
<protein>
    <recommendedName>
        <fullName evidence="13">Cytochrome b561 domain-containing protein</fullName>
    </recommendedName>
</protein>
<evidence type="ECO:0000256" key="12">
    <source>
        <dbReference type="SAM" id="Phobius"/>
    </source>
</evidence>
<dbReference type="PANTHER" id="PTHR15422">
    <property type="entry name" value="OS05G0565100 PROTEIN"/>
    <property type="match status" value="1"/>
</dbReference>
<accession>A0AAD5XTG9</accession>
<feature type="transmembrane region" description="Helical" evidence="12">
    <location>
        <begin position="108"/>
        <end position="126"/>
    </location>
</feature>
<feature type="domain" description="Cytochrome b561" evidence="13">
    <location>
        <begin position="34"/>
        <end position="236"/>
    </location>
</feature>
<evidence type="ECO:0000256" key="10">
    <source>
        <dbReference type="ARBA" id="ARBA00023136"/>
    </source>
</evidence>
<evidence type="ECO:0000256" key="11">
    <source>
        <dbReference type="SAM" id="MobiDB-lite"/>
    </source>
</evidence>
<dbReference type="GO" id="GO:0140575">
    <property type="term" value="F:transmembrane monodehydroascorbate reductase activity"/>
    <property type="evidence" value="ECO:0007669"/>
    <property type="project" value="InterPro"/>
</dbReference>
<dbReference type="Proteomes" id="UP001212152">
    <property type="component" value="Unassembled WGS sequence"/>
</dbReference>
<dbReference type="GO" id="GO:0016020">
    <property type="term" value="C:membrane"/>
    <property type="evidence" value="ECO:0007669"/>
    <property type="project" value="UniProtKB-SubCell"/>
</dbReference>
<feature type="transmembrane region" description="Helical" evidence="12">
    <location>
        <begin position="41"/>
        <end position="59"/>
    </location>
</feature>
<dbReference type="EMBL" id="JADGJQ010000017">
    <property type="protein sequence ID" value="KAJ3180264.1"/>
    <property type="molecule type" value="Genomic_DNA"/>
</dbReference>
<feature type="transmembrane region" description="Helical" evidence="12">
    <location>
        <begin position="65"/>
        <end position="88"/>
    </location>
</feature>
<dbReference type="InterPro" id="IPR006593">
    <property type="entry name" value="Cyt_b561/ferric_Rdtase_TM"/>
</dbReference>
<dbReference type="PROSITE" id="PS50939">
    <property type="entry name" value="CYTOCHROME_B561"/>
    <property type="match status" value="1"/>
</dbReference>
<feature type="region of interest" description="Disordered" evidence="11">
    <location>
        <begin position="1"/>
        <end position="25"/>
    </location>
</feature>
<name>A0AAD5XTG9_9FUNG</name>
<dbReference type="PANTHER" id="PTHR15422:SF45">
    <property type="entry name" value="CYTOCHROME B561 DOMAIN-CONTAINING PROTEIN"/>
    <property type="match status" value="1"/>
</dbReference>
<keyword evidence="4" id="KW-0349">Heme</keyword>
<evidence type="ECO:0000313" key="15">
    <source>
        <dbReference type="Proteomes" id="UP001212152"/>
    </source>
</evidence>
<dbReference type="SMART" id="SM00665">
    <property type="entry name" value="B561"/>
    <property type="match status" value="1"/>
</dbReference>
<feature type="compositionally biased region" description="Basic and acidic residues" evidence="11">
    <location>
        <begin position="8"/>
        <end position="25"/>
    </location>
</feature>
<dbReference type="CDD" id="cd08761">
    <property type="entry name" value="Cyt_b561_CYB561D2_like"/>
    <property type="match status" value="1"/>
</dbReference>
<organism evidence="14 15">
    <name type="scientific">Geranomyces variabilis</name>
    <dbReference type="NCBI Taxonomy" id="109894"/>
    <lineage>
        <taxon>Eukaryota</taxon>
        <taxon>Fungi</taxon>
        <taxon>Fungi incertae sedis</taxon>
        <taxon>Chytridiomycota</taxon>
        <taxon>Chytridiomycota incertae sedis</taxon>
        <taxon>Chytridiomycetes</taxon>
        <taxon>Spizellomycetales</taxon>
        <taxon>Powellomycetaceae</taxon>
        <taxon>Geranomyces</taxon>
    </lineage>
</organism>
<reference evidence="14" key="1">
    <citation type="submission" date="2020-05" db="EMBL/GenBank/DDBJ databases">
        <title>Phylogenomic resolution of chytrid fungi.</title>
        <authorList>
            <person name="Stajich J.E."/>
            <person name="Amses K."/>
            <person name="Simmons R."/>
            <person name="Seto K."/>
            <person name="Myers J."/>
            <person name="Bonds A."/>
            <person name="Quandt C.A."/>
            <person name="Barry K."/>
            <person name="Liu P."/>
            <person name="Grigoriev I."/>
            <person name="Longcore J.E."/>
            <person name="James T.Y."/>
        </authorList>
    </citation>
    <scope>NUCLEOTIDE SEQUENCE</scope>
    <source>
        <strain evidence="14">JEL0379</strain>
    </source>
</reference>
<proteinExistence type="predicted"/>
<dbReference type="InterPro" id="IPR045150">
    <property type="entry name" value="CYB561D1/2"/>
</dbReference>
<feature type="transmembrane region" description="Helical" evidence="12">
    <location>
        <begin position="146"/>
        <end position="168"/>
    </location>
</feature>
<comment type="caution">
    <text evidence="14">The sequence shown here is derived from an EMBL/GenBank/DDBJ whole genome shotgun (WGS) entry which is preliminary data.</text>
</comment>
<evidence type="ECO:0000256" key="9">
    <source>
        <dbReference type="ARBA" id="ARBA00023004"/>
    </source>
</evidence>
<dbReference type="Gene3D" id="1.20.120.1770">
    <property type="match status" value="1"/>
</dbReference>
<keyword evidence="15" id="KW-1185">Reference proteome</keyword>
<feature type="transmembrane region" description="Helical" evidence="12">
    <location>
        <begin position="180"/>
        <end position="199"/>
    </location>
</feature>
<evidence type="ECO:0000313" key="14">
    <source>
        <dbReference type="EMBL" id="KAJ3180264.1"/>
    </source>
</evidence>
<keyword evidence="9" id="KW-0408">Iron</keyword>
<keyword evidence="3" id="KW-0813">Transport</keyword>
<dbReference type="AlphaFoldDB" id="A0AAD5XTG9"/>
<evidence type="ECO:0000259" key="13">
    <source>
        <dbReference type="PROSITE" id="PS50939"/>
    </source>
</evidence>
<evidence type="ECO:0000256" key="2">
    <source>
        <dbReference type="ARBA" id="ARBA00004141"/>
    </source>
</evidence>
<keyword evidence="8 12" id="KW-1133">Transmembrane helix</keyword>
<sequence>MTTSTRNRSRETVQPEHEPLLDRTESQEHDPLYYNLARGPALFAQAGIWILATAVWTGIFSSKLMLFTLHPLLNSIGLLLSTQAILLLQPTSFSAPRQKKRAAGIHGVLNGLGTTSLVSGASVIIYNKASHNGTHFESLHARVGLAVYLLFFLQALFGALAVYAPSLFGGEARAKAMYKYHRLSGYLTFLLSLVAVAAATQTDWNKNMGKINLWPILLAGVLLAVGLGTGIKPNKLGIQ</sequence>
<keyword evidence="10 12" id="KW-0472">Membrane</keyword>
<comment type="subcellular location">
    <subcellularLocation>
        <location evidence="2">Membrane</location>
        <topology evidence="2">Multi-pass membrane protein</topology>
    </subcellularLocation>
</comment>